<comment type="subcellular location">
    <subcellularLocation>
        <location evidence="1">Membrane</location>
        <topology evidence="1">Multi-pass membrane protein</topology>
    </subcellularLocation>
</comment>
<dbReference type="Proteomes" id="UP000509346">
    <property type="component" value="Chromosome"/>
</dbReference>
<dbReference type="Gene3D" id="4.10.1110.10">
    <property type="entry name" value="AN1-like Zinc finger"/>
    <property type="match status" value="1"/>
</dbReference>
<dbReference type="InterPro" id="IPR000058">
    <property type="entry name" value="Znf_AN1"/>
</dbReference>
<evidence type="ECO:0000256" key="3">
    <source>
        <dbReference type="ARBA" id="ARBA00022723"/>
    </source>
</evidence>
<accession>A0A7D5TQ76</accession>
<gene>
    <name evidence="11" type="ORF">HZS54_00920</name>
</gene>
<dbReference type="EMBL" id="CP058909">
    <property type="protein sequence ID" value="QLH80272.1"/>
    <property type="molecule type" value="Genomic_DNA"/>
</dbReference>
<evidence type="ECO:0000256" key="6">
    <source>
        <dbReference type="ARBA" id="ARBA00022989"/>
    </source>
</evidence>
<feature type="transmembrane region" description="Helical" evidence="9">
    <location>
        <begin position="195"/>
        <end position="216"/>
    </location>
</feature>
<dbReference type="Pfam" id="PF01428">
    <property type="entry name" value="zf-AN1"/>
    <property type="match status" value="1"/>
</dbReference>
<keyword evidence="12" id="KW-1185">Reference proteome</keyword>
<dbReference type="InterPro" id="IPR035896">
    <property type="entry name" value="AN1-like_Znf"/>
</dbReference>
<evidence type="ECO:0000256" key="4">
    <source>
        <dbReference type="ARBA" id="ARBA00022771"/>
    </source>
</evidence>
<dbReference type="GO" id="GO:0004252">
    <property type="term" value="F:serine-type endopeptidase activity"/>
    <property type="evidence" value="ECO:0007669"/>
    <property type="project" value="InterPro"/>
</dbReference>
<dbReference type="SMART" id="SM00154">
    <property type="entry name" value="ZnF_AN1"/>
    <property type="match status" value="1"/>
</dbReference>
<evidence type="ECO:0000256" key="2">
    <source>
        <dbReference type="ARBA" id="ARBA00022692"/>
    </source>
</evidence>
<dbReference type="SUPFAM" id="SSF118310">
    <property type="entry name" value="AN1-like Zinc finger"/>
    <property type="match status" value="1"/>
</dbReference>
<feature type="transmembrane region" description="Helical" evidence="9">
    <location>
        <begin position="128"/>
        <end position="154"/>
    </location>
</feature>
<dbReference type="GO" id="GO:0016020">
    <property type="term" value="C:membrane"/>
    <property type="evidence" value="ECO:0007669"/>
    <property type="project" value="UniProtKB-SubCell"/>
</dbReference>
<evidence type="ECO:0000256" key="8">
    <source>
        <dbReference type="SAM" id="MobiDB-lite"/>
    </source>
</evidence>
<evidence type="ECO:0000313" key="11">
    <source>
        <dbReference type="EMBL" id="QLH80272.1"/>
    </source>
</evidence>
<dbReference type="RefSeq" id="WP_179920103.1">
    <property type="nucleotide sequence ID" value="NZ_CP058909.1"/>
</dbReference>
<dbReference type="AlphaFoldDB" id="A0A7D5TQ76"/>
<keyword evidence="2 9" id="KW-0812">Transmembrane</keyword>
<dbReference type="Gene3D" id="1.20.1540.10">
    <property type="entry name" value="Rhomboid-like"/>
    <property type="match status" value="1"/>
</dbReference>
<protein>
    <submittedName>
        <fullName evidence="11">Rhomboid family intramembrane serine protease</fullName>
    </submittedName>
</protein>
<dbReference type="PANTHER" id="PTHR43066:SF11">
    <property type="entry name" value="PEPTIDASE S54 RHOMBOID DOMAIN-CONTAINING PROTEIN"/>
    <property type="match status" value="1"/>
</dbReference>
<feature type="transmembrane region" description="Helical" evidence="9">
    <location>
        <begin position="251"/>
        <end position="272"/>
    </location>
</feature>
<evidence type="ECO:0000256" key="5">
    <source>
        <dbReference type="ARBA" id="ARBA00022833"/>
    </source>
</evidence>
<dbReference type="GO" id="GO:0008270">
    <property type="term" value="F:zinc ion binding"/>
    <property type="evidence" value="ECO:0007669"/>
    <property type="project" value="UniProtKB-KW"/>
</dbReference>
<evidence type="ECO:0000313" key="12">
    <source>
        <dbReference type="Proteomes" id="UP000509346"/>
    </source>
</evidence>
<dbReference type="InterPro" id="IPR022764">
    <property type="entry name" value="Peptidase_S54_rhomboid_dom"/>
</dbReference>
<name>A0A7D5TQ76_9EURY</name>
<keyword evidence="6 9" id="KW-1133">Transmembrane helix</keyword>
<evidence type="ECO:0000256" key="9">
    <source>
        <dbReference type="SAM" id="Phobius"/>
    </source>
</evidence>
<feature type="compositionally biased region" description="Gly residues" evidence="8">
    <location>
        <begin position="289"/>
        <end position="307"/>
    </location>
</feature>
<feature type="domain" description="AN1-type" evidence="10">
    <location>
        <begin position="1"/>
        <end position="44"/>
    </location>
</feature>
<dbReference type="InterPro" id="IPR035952">
    <property type="entry name" value="Rhomboid-like_sf"/>
</dbReference>
<keyword evidence="11" id="KW-0378">Hydrolase</keyword>
<proteinExistence type="predicted"/>
<dbReference type="GO" id="GO:0006508">
    <property type="term" value="P:proteolysis"/>
    <property type="evidence" value="ECO:0007669"/>
    <property type="project" value="UniProtKB-KW"/>
</dbReference>
<feature type="region of interest" description="Disordered" evidence="8">
    <location>
        <begin position="287"/>
        <end position="307"/>
    </location>
</feature>
<sequence>MSRCDECGKQENMPYQCRHCGGTYCAEHRLPENHGCPGLDSWDDPGGVFDSGFDDSVADDSDGGGLSDRLGIDTGPGGPLAYFRGNMTYAFLGLMWVTFFLQLVVELIAPELARTIFVLSPAHPEYVWTWFTSIFAHGGFGHIAVNSIVIYFFGRLVEDYVGSRDFAVLFLGSGALAGLGQVAFQIYQLGGIPEFAPGVVGASGAGLAIMAVLTVLNPSLRVYLYFILPVPLWLLTVGYTGYTVFQILSTGIGAGGTAQLAHLLGLGIGLLYGQHVKGRRRVPDQLQFGAGGRGPGGPGGPGGRGPF</sequence>
<feature type="transmembrane region" description="Helical" evidence="9">
    <location>
        <begin position="166"/>
        <end position="189"/>
    </location>
</feature>
<dbReference type="OrthoDB" id="26567at2157"/>
<evidence type="ECO:0000256" key="7">
    <source>
        <dbReference type="ARBA" id="ARBA00023136"/>
    </source>
</evidence>
<keyword evidence="7 9" id="KW-0472">Membrane</keyword>
<feature type="transmembrane region" description="Helical" evidence="9">
    <location>
        <begin position="223"/>
        <end position="245"/>
    </location>
</feature>
<feature type="transmembrane region" description="Helical" evidence="9">
    <location>
        <begin position="89"/>
        <end position="108"/>
    </location>
</feature>
<dbReference type="Pfam" id="PF01694">
    <property type="entry name" value="Rhomboid"/>
    <property type="match status" value="1"/>
</dbReference>
<keyword evidence="5" id="KW-0862">Zinc</keyword>
<keyword evidence="3" id="KW-0479">Metal-binding</keyword>
<dbReference type="KEGG" id="hpel:HZS54_00920"/>
<reference evidence="11 12" key="1">
    <citation type="submission" date="2020-07" db="EMBL/GenBank/DDBJ databases">
        <title>Halosimplex litoreum sp. nov. and Halosimplex rubrum sp. nov., isolated from different salt environments.</title>
        <authorList>
            <person name="Cui H."/>
        </authorList>
    </citation>
    <scope>NUCLEOTIDE SEQUENCE [LARGE SCALE GENOMIC DNA]</scope>
    <source>
        <strain evidence="11 12">R2</strain>
    </source>
</reference>
<dbReference type="GeneID" id="56081107"/>
<dbReference type="PROSITE" id="PS51039">
    <property type="entry name" value="ZF_AN1"/>
    <property type="match status" value="1"/>
</dbReference>
<organism evidence="11 12">
    <name type="scientific">Halosimplex pelagicum</name>
    <dbReference type="NCBI Taxonomy" id="869886"/>
    <lineage>
        <taxon>Archaea</taxon>
        <taxon>Methanobacteriati</taxon>
        <taxon>Methanobacteriota</taxon>
        <taxon>Stenosarchaea group</taxon>
        <taxon>Halobacteria</taxon>
        <taxon>Halobacteriales</taxon>
        <taxon>Haloarculaceae</taxon>
        <taxon>Halosimplex</taxon>
    </lineage>
</organism>
<evidence type="ECO:0000259" key="10">
    <source>
        <dbReference type="PROSITE" id="PS51039"/>
    </source>
</evidence>
<keyword evidence="4" id="KW-0863">Zinc-finger</keyword>
<evidence type="ECO:0000256" key="1">
    <source>
        <dbReference type="ARBA" id="ARBA00004141"/>
    </source>
</evidence>
<dbReference type="PANTHER" id="PTHR43066">
    <property type="entry name" value="RHOMBOID-RELATED PROTEIN"/>
    <property type="match status" value="1"/>
</dbReference>
<dbReference type="SUPFAM" id="SSF144091">
    <property type="entry name" value="Rhomboid-like"/>
    <property type="match status" value="1"/>
</dbReference>
<keyword evidence="11" id="KW-0645">Protease</keyword>